<evidence type="ECO:0000256" key="1">
    <source>
        <dbReference type="SAM" id="MobiDB-lite"/>
    </source>
</evidence>
<reference evidence="2 3" key="1">
    <citation type="submission" date="2018-10" db="EMBL/GenBank/DDBJ databases">
        <title>Sequencing the genomes of 1000 actinobacteria strains.</title>
        <authorList>
            <person name="Klenk H.-P."/>
        </authorList>
    </citation>
    <scope>NUCLEOTIDE SEQUENCE [LARGE SCALE GENOMIC DNA]</scope>
    <source>
        <strain evidence="2 3">DSM 43800</strain>
    </source>
</reference>
<organism evidence="2 3">
    <name type="scientific">Saccharothrix australiensis</name>
    <dbReference type="NCBI Taxonomy" id="2072"/>
    <lineage>
        <taxon>Bacteria</taxon>
        <taxon>Bacillati</taxon>
        <taxon>Actinomycetota</taxon>
        <taxon>Actinomycetes</taxon>
        <taxon>Pseudonocardiales</taxon>
        <taxon>Pseudonocardiaceae</taxon>
        <taxon>Saccharothrix</taxon>
    </lineage>
</organism>
<dbReference type="OrthoDB" id="569821at2"/>
<keyword evidence="3" id="KW-1185">Reference proteome</keyword>
<dbReference type="EMBL" id="RBXO01000001">
    <property type="protein sequence ID" value="RKT53788.1"/>
    <property type="molecule type" value="Genomic_DNA"/>
</dbReference>
<accession>A0A495W1Q0</accession>
<sequence>MAPESPPPTDAPRPWVAGAPARELVVSLWYPAERRGGPRAAHTTARESELLLTEGGITGVPLDVWARHAPTPSATPGRRAGGARARLTGWKRRLLAEGAAHASSTDVGLLAGDSSASARARPPRASR</sequence>
<dbReference type="AlphaFoldDB" id="A0A495W1Q0"/>
<gene>
    <name evidence="2" type="ORF">C8E97_2369</name>
</gene>
<evidence type="ECO:0000313" key="2">
    <source>
        <dbReference type="EMBL" id="RKT53788.1"/>
    </source>
</evidence>
<name>A0A495W1Q0_9PSEU</name>
<feature type="region of interest" description="Disordered" evidence="1">
    <location>
        <begin position="98"/>
        <end position="127"/>
    </location>
</feature>
<protein>
    <submittedName>
        <fullName evidence="2">Uncharacterized protein</fullName>
    </submittedName>
</protein>
<comment type="caution">
    <text evidence="2">The sequence shown here is derived from an EMBL/GenBank/DDBJ whole genome shotgun (WGS) entry which is preliminary data.</text>
</comment>
<evidence type="ECO:0000313" key="3">
    <source>
        <dbReference type="Proteomes" id="UP000282084"/>
    </source>
</evidence>
<dbReference type="Proteomes" id="UP000282084">
    <property type="component" value="Unassembled WGS sequence"/>
</dbReference>
<dbReference type="RefSeq" id="WP_121004507.1">
    <property type="nucleotide sequence ID" value="NZ_RBXO01000001.1"/>
</dbReference>
<proteinExistence type="predicted"/>